<evidence type="ECO:0000256" key="9">
    <source>
        <dbReference type="ARBA" id="ARBA00023170"/>
    </source>
</evidence>
<feature type="chain" id="PRO_5001637190" description="Leucine-rich repeat-containing N-terminal plant-type domain-containing protein" evidence="11">
    <location>
        <begin position="22"/>
        <end position="362"/>
    </location>
</feature>
<keyword evidence="9" id="KW-0675">Receptor</keyword>
<protein>
    <recommendedName>
        <fullName evidence="12">Leucine-rich repeat-containing N-terminal plant-type domain-containing protein</fullName>
    </recommendedName>
</protein>
<dbReference type="InterPro" id="IPR003591">
    <property type="entry name" value="Leu-rich_rpt_typical-subtyp"/>
</dbReference>
<dbReference type="InterPro" id="IPR051848">
    <property type="entry name" value="PGIP"/>
</dbReference>
<proteinExistence type="inferred from homology"/>
<feature type="domain" description="Leucine-rich repeat-containing N-terminal plant-type" evidence="12">
    <location>
        <begin position="26"/>
        <end position="65"/>
    </location>
</feature>
<evidence type="ECO:0000313" key="14">
    <source>
        <dbReference type="Proteomes" id="UP000027120"/>
    </source>
</evidence>
<evidence type="ECO:0000256" key="11">
    <source>
        <dbReference type="SAM" id="SignalP"/>
    </source>
</evidence>
<dbReference type="PANTHER" id="PTHR48059">
    <property type="entry name" value="POLYGALACTURONASE INHIBITOR 1"/>
    <property type="match status" value="1"/>
</dbReference>
<dbReference type="InterPro" id="IPR032675">
    <property type="entry name" value="LRR_dom_sf"/>
</dbReference>
<dbReference type="Proteomes" id="UP000027120">
    <property type="component" value="Unassembled WGS sequence"/>
</dbReference>
<dbReference type="SUPFAM" id="SSF52047">
    <property type="entry name" value="RNI-like"/>
    <property type="match status" value="1"/>
</dbReference>
<keyword evidence="5 11" id="KW-0732">Signal</keyword>
<dbReference type="GO" id="GO:0038023">
    <property type="term" value="F:signaling receptor activity"/>
    <property type="evidence" value="ECO:0000318"/>
    <property type="project" value="GO_Central"/>
</dbReference>
<dbReference type="FunFam" id="3.80.10.10:FF:000129">
    <property type="entry name" value="Leucine-rich repeat receptor-like kinase"/>
    <property type="match status" value="1"/>
</dbReference>
<dbReference type="Pfam" id="PF08263">
    <property type="entry name" value="LRRNT_2"/>
    <property type="match status" value="1"/>
</dbReference>
<keyword evidence="3" id="KW-0433">Leucine-rich repeat</keyword>
<evidence type="ECO:0000256" key="3">
    <source>
        <dbReference type="ARBA" id="ARBA00022614"/>
    </source>
</evidence>
<dbReference type="AlphaFoldDB" id="A0A067FHQ6"/>
<feature type="signal peptide" evidence="11">
    <location>
        <begin position="1"/>
        <end position="21"/>
    </location>
</feature>
<dbReference type="Pfam" id="PF13855">
    <property type="entry name" value="LRR_8"/>
    <property type="match status" value="1"/>
</dbReference>
<comment type="similarity">
    <text evidence="10">Belongs to the polygalacturonase-inhibiting protein family.</text>
</comment>
<evidence type="ECO:0000256" key="8">
    <source>
        <dbReference type="ARBA" id="ARBA00023136"/>
    </source>
</evidence>
<keyword evidence="14" id="KW-1185">Reference proteome</keyword>
<keyword evidence="8" id="KW-0472">Membrane</keyword>
<evidence type="ECO:0000256" key="7">
    <source>
        <dbReference type="ARBA" id="ARBA00022989"/>
    </source>
</evidence>
<accession>A0A067FHQ6</accession>
<evidence type="ECO:0000256" key="6">
    <source>
        <dbReference type="ARBA" id="ARBA00022737"/>
    </source>
</evidence>
<dbReference type="PRINTS" id="PR00019">
    <property type="entry name" value="LEURICHRPT"/>
</dbReference>
<evidence type="ECO:0000259" key="12">
    <source>
        <dbReference type="Pfam" id="PF08263"/>
    </source>
</evidence>
<dbReference type="InterPro" id="IPR013210">
    <property type="entry name" value="LRR_N_plant-typ"/>
</dbReference>
<name>A0A067FHQ6_CITSI</name>
<organism evidence="13 14">
    <name type="scientific">Citrus sinensis</name>
    <name type="common">Sweet orange</name>
    <name type="synonym">Citrus aurantium var. sinensis</name>
    <dbReference type="NCBI Taxonomy" id="2711"/>
    <lineage>
        <taxon>Eukaryota</taxon>
        <taxon>Viridiplantae</taxon>
        <taxon>Streptophyta</taxon>
        <taxon>Embryophyta</taxon>
        <taxon>Tracheophyta</taxon>
        <taxon>Spermatophyta</taxon>
        <taxon>Magnoliopsida</taxon>
        <taxon>eudicotyledons</taxon>
        <taxon>Gunneridae</taxon>
        <taxon>Pentapetalae</taxon>
        <taxon>rosids</taxon>
        <taxon>malvids</taxon>
        <taxon>Sapindales</taxon>
        <taxon>Rutaceae</taxon>
        <taxon>Aurantioideae</taxon>
        <taxon>Citrus</taxon>
    </lineage>
</organism>
<reference evidence="13 14" key="1">
    <citation type="submission" date="2014-04" db="EMBL/GenBank/DDBJ databases">
        <authorList>
            <consortium name="International Citrus Genome Consortium"/>
            <person name="Gmitter F."/>
            <person name="Chen C."/>
            <person name="Farmerie W."/>
            <person name="Harkins T."/>
            <person name="Desany B."/>
            <person name="Mohiuddin M."/>
            <person name="Kodira C."/>
            <person name="Borodovsky M."/>
            <person name="Lomsadze A."/>
            <person name="Burns P."/>
            <person name="Jenkins J."/>
            <person name="Prochnik S."/>
            <person name="Shu S."/>
            <person name="Chapman J."/>
            <person name="Pitluck S."/>
            <person name="Schmutz J."/>
            <person name="Rokhsar D."/>
        </authorList>
    </citation>
    <scope>NUCLEOTIDE SEQUENCE</scope>
</reference>
<dbReference type="Gene3D" id="3.80.10.10">
    <property type="entry name" value="Ribonuclease Inhibitor"/>
    <property type="match status" value="2"/>
</dbReference>
<evidence type="ECO:0000256" key="10">
    <source>
        <dbReference type="ARBA" id="ARBA00038043"/>
    </source>
</evidence>
<sequence length="362" mass="40574">MIRFLLLHCLILSFMIASANTTSITTDQQALLALKGHVTDDLAKKLARNWDTSSFVCNWTGITCDVRSQRVTALNISGLNLTGTIPSELGDLSSLQTLDLSFHWFSGSIPASIYNMSSLLSINFTNNTLFAELPPIFFFYLKVPPTVGALPRIPCPPQDTLWLRQKKKAIKLRRFFWHEKKRVMAKNNFLTGTIPSSIFNLSSLSNLDLSYNNLKGELPANICNNLPFLEILLLDENNFGRRIPSTLSRCKHLQTLSLSVNGFSGAIPKEIGNLTKLKSLYLSQNSLQGIVNRLSAELPANFYNNIPFLEELYLSKNMFYGDMPSDLANCSYFRILILGFNDFSGAIPKEIGNMTKLENLDL</sequence>
<dbReference type="InterPro" id="IPR001611">
    <property type="entry name" value="Leu-rich_rpt"/>
</dbReference>
<evidence type="ECO:0000256" key="1">
    <source>
        <dbReference type="ARBA" id="ARBA00004167"/>
    </source>
</evidence>
<dbReference type="PANTHER" id="PTHR48059:SF30">
    <property type="entry name" value="OS06G0587000 PROTEIN"/>
    <property type="match status" value="1"/>
</dbReference>
<dbReference type="SMR" id="A0A067FHQ6"/>
<dbReference type="GO" id="GO:0005886">
    <property type="term" value="C:plasma membrane"/>
    <property type="evidence" value="ECO:0000318"/>
    <property type="project" value="GO_Central"/>
</dbReference>
<evidence type="ECO:0000256" key="4">
    <source>
        <dbReference type="ARBA" id="ARBA00022692"/>
    </source>
</evidence>
<evidence type="ECO:0000256" key="2">
    <source>
        <dbReference type="ARBA" id="ARBA00004196"/>
    </source>
</evidence>
<dbReference type="SMART" id="SM00369">
    <property type="entry name" value="LRR_TYP"/>
    <property type="match status" value="3"/>
</dbReference>
<keyword evidence="4" id="KW-0812">Transmembrane</keyword>
<evidence type="ECO:0000313" key="13">
    <source>
        <dbReference type="EMBL" id="KDO62686.1"/>
    </source>
</evidence>
<feature type="non-terminal residue" evidence="13">
    <location>
        <position position="362"/>
    </location>
</feature>
<evidence type="ECO:0000256" key="5">
    <source>
        <dbReference type="ARBA" id="ARBA00022729"/>
    </source>
</evidence>
<gene>
    <name evidence="13" type="ORF">CISIN_1g037313mg</name>
</gene>
<dbReference type="EMBL" id="KK784918">
    <property type="protein sequence ID" value="KDO62686.1"/>
    <property type="molecule type" value="Genomic_DNA"/>
</dbReference>
<dbReference type="FunFam" id="3.80.10.10:FF:000383">
    <property type="entry name" value="Leucine-rich repeat receptor protein kinase EMS1"/>
    <property type="match status" value="1"/>
</dbReference>
<comment type="subcellular location">
    <subcellularLocation>
        <location evidence="2">Cell envelope</location>
    </subcellularLocation>
    <subcellularLocation>
        <location evidence="1">Membrane</location>
        <topology evidence="1">Single-pass membrane protein</topology>
    </subcellularLocation>
</comment>
<dbReference type="Pfam" id="PF00560">
    <property type="entry name" value="LRR_1"/>
    <property type="match status" value="4"/>
</dbReference>
<keyword evidence="7" id="KW-1133">Transmembrane helix</keyword>
<keyword evidence="6" id="KW-0677">Repeat</keyword>